<dbReference type="GO" id="GO:0022857">
    <property type="term" value="F:transmembrane transporter activity"/>
    <property type="evidence" value="ECO:0007669"/>
    <property type="project" value="InterPro"/>
</dbReference>
<dbReference type="Pfam" id="PF00083">
    <property type="entry name" value="Sugar_tr"/>
    <property type="match status" value="1"/>
</dbReference>
<feature type="transmembrane region" description="Helical" evidence="7">
    <location>
        <begin position="480"/>
        <end position="500"/>
    </location>
</feature>
<keyword evidence="2 7" id="KW-0812">Transmembrane</keyword>
<feature type="compositionally biased region" description="Basic residues" evidence="6">
    <location>
        <begin position="520"/>
        <end position="533"/>
    </location>
</feature>
<feature type="transmembrane region" description="Helical" evidence="7">
    <location>
        <begin position="222"/>
        <end position="246"/>
    </location>
</feature>
<evidence type="ECO:0000256" key="7">
    <source>
        <dbReference type="SAM" id="Phobius"/>
    </source>
</evidence>
<evidence type="ECO:0000313" key="9">
    <source>
        <dbReference type="EMBL" id="KAJ8027095.1"/>
    </source>
</evidence>
<feature type="transmembrane region" description="Helical" evidence="7">
    <location>
        <begin position="252"/>
        <end position="270"/>
    </location>
</feature>
<dbReference type="Gene3D" id="1.20.1250.20">
    <property type="entry name" value="MFS general substrate transporter like domains"/>
    <property type="match status" value="1"/>
</dbReference>
<dbReference type="SUPFAM" id="SSF103473">
    <property type="entry name" value="MFS general substrate transporter"/>
    <property type="match status" value="1"/>
</dbReference>
<evidence type="ECO:0000256" key="6">
    <source>
        <dbReference type="SAM" id="MobiDB-lite"/>
    </source>
</evidence>
<keyword evidence="5" id="KW-0175">Coiled coil</keyword>
<dbReference type="OrthoDB" id="2544694at2759"/>
<keyword evidence="10" id="KW-1185">Reference proteome</keyword>
<keyword evidence="3 7" id="KW-1133">Transmembrane helix</keyword>
<evidence type="ECO:0000256" key="1">
    <source>
        <dbReference type="ARBA" id="ARBA00004141"/>
    </source>
</evidence>
<dbReference type="Proteomes" id="UP001152320">
    <property type="component" value="Chromosome 16"/>
</dbReference>
<dbReference type="PANTHER" id="PTHR24064">
    <property type="entry name" value="SOLUTE CARRIER FAMILY 22 MEMBER"/>
    <property type="match status" value="1"/>
</dbReference>
<keyword evidence="4 7" id="KW-0472">Membrane</keyword>
<dbReference type="PROSITE" id="PS50850">
    <property type="entry name" value="MFS"/>
    <property type="match status" value="1"/>
</dbReference>
<protein>
    <submittedName>
        <fullName evidence="9">Organic cation transporter protein</fullName>
    </submittedName>
</protein>
<comment type="caution">
    <text evidence="9">The sequence shown here is derived from an EMBL/GenBank/DDBJ whole genome shotgun (WGS) entry which is preliminary data.</text>
</comment>
<evidence type="ECO:0000256" key="5">
    <source>
        <dbReference type="SAM" id="Coils"/>
    </source>
</evidence>
<accession>A0A9Q1BHQ4</accession>
<feature type="transmembrane region" description="Helical" evidence="7">
    <location>
        <begin position="20"/>
        <end position="41"/>
    </location>
</feature>
<feature type="transmembrane region" description="Helical" evidence="7">
    <location>
        <begin position="452"/>
        <end position="474"/>
    </location>
</feature>
<organism evidence="9 10">
    <name type="scientific">Holothuria leucospilota</name>
    <name type="common">Black long sea cucumber</name>
    <name type="synonym">Mertensiothuria leucospilota</name>
    <dbReference type="NCBI Taxonomy" id="206669"/>
    <lineage>
        <taxon>Eukaryota</taxon>
        <taxon>Metazoa</taxon>
        <taxon>Echinodermata</taxon>
        <taxon>Eleutherozoa</taxon>
        <taxon>Echinozoa</taxon>
        <taxon>Holothuroidea</taxon>
        <taxon>Aspidochirotacea</taxon>
        <taxon>Aspidochirotida</taxon>
        <taxon>Holothuriidae</taxon>
        <taxon>Holothuria</taxon>
    </lineage>
</organism>
<proteinExistence type="predicted"/>
<evidence type="ECO:0000256" key="2">
    <source>
        <dbReference type="ARBA" id="ARBA00022692"/>
    </source>
</evidence>
<comment type="subcellular location">
    <subcellularLocation>
        <location evidence="1">Membrane</location>
        <topology evidence="1">Multi-pass membrane protein</topology>
    </subcellularLocation>
</comment>
<gene>
    <name evidence="9" type="ORF">HOLleu_32135</name>
</gene>
<dbReference type="GO" id="GO:0016020">
    <property type="term" value="C:membrane"/>
    <property type="evidence" value="ECO:0007669"/>
    <property type="project" value="UniProtKB-SubCell"/>
</dbReference>
<feature type="transmembrane region" description="Helical" evidence="7">
    <location>
        <begin position="394"/>
        <end position="412"/>
    </location>
</feature>
<dbReference type="InterPro" id="IPR020846">
    <property type="entry name" value="MFS_dom"/>
</dbReference>
<feature type="transmembrane region" description="Helical" evidence="7">
    <location>
        <begin position="190"/>
        <end position="210"/>
    </location>
</feature>
<feature type="transmembrane region" description="Helical" evidence="7">
    <location>
        <begin position="164"/>
        <end position="184"/>
    </location>
</feature>
<feature type="transmembrane region" description="Helical" evidence="7">
    <location>
        <begin position="418"/>
        <end position="440"/>
    </location>
</feature>
<name>A0A9Q1BHQ4_HOLLE</name>
<reference evidence="9" key="1">
    <citation type="submission" date="2021-10" db="EMBL/GenBank/DDBJ databases">
        <title>Tropical sea cucumber genome reveals ecological adaptation and Cuvierian tubules defense mechanism.</title>
        <authorList>
            <person name="Chen T."/>
        </authorList>
    </citation>
    <scope>NUCLEOTIDE SEQUENCE</scope>
    <source>
        <strain evidence="9">Nanhai2018</strain>
        <tissue evidence="9">Muscle</tissue>
    </source>
</reference>
<dbReference type="EMBL" id="JAIZAY010000016">
    <property type="protein sequence ID" value="KAJ8027095.1"/>
    <property type="molecule type" value="Genomic_DNA"/>
</dbReference>
<feature type="region of interest" description="Disordered" evidence="6">
    <location>
        <begin position="507"/>
        <end position="533"/>
    </location>
</feature>
<feature type="domain" description="Major facilitator superfamily (MFS) profile" evidence="8">
    <location>
        <begin position="66"/>
        <end position="505"/>
    </location>
</feature>
<feature type="transmembrane region" description="Helical" evidence="7">
    <location>
        <begin position="335"/>
        <end position="354"/>
    </location>
</feature>
<dbReference type="InterPro" id="IPR036259">
    <property type="entry name" value="MFS_trans_sf"/>
</dbReference>
<feature type="coiled-coil region" evidence="5">
    <location>
        <begin position="286"/>
        <end position="318"/>
    </location>
</feature>
<evidence type="ECO:0000256" key="4">
    <source>
        <dbReference type="ARBA" id="ARBA00023136"/>
    </source>
</evidence>
<feature type="transmembrane region" description="Helical" evidence="7">
    <location>
        <begin position="138"/>
        <end position="157"/>
    </location>
</feature>
<dbReference type="CDD" id="cd17317">
    <property type="entry name" value="MFS_SLC22"/>
    <property type="match status" value="1"/>
</dbReference>
<dbReference type="InterPro" id="IPR005828">
    <property type="entry name" value="MFS_sugar_transport-like"/>
</dbReference>
<evidence type="ECO:0000313" key="10">
    <source>
        <dbReference type="Proteomes" id="UP001152320"/>
    </source>
</evidence>
<sequence>MAFDNLLASLGGFGSYQRRIFAVVCLLEMVIPLHILCQVFYTLPVDHWCRDSTLESCPHHSNMTLLECQESIKNLTIPFDEKTSTYSQCSKYITQESENRSKWTTVGCDEGWHYGPHSPSSIQTDFDLVCERSSLTQVAQSIFFAGIMVSSLFCVLYGDRFGRLRVLFVGIGGTSLMGLILAVTPNYATYVVVRFIVAAFLWMTMSSCYIHLTENISSSYRVFVTCGVGVPFGIGFSILAGLAYFVPNWRTLQIVISLPMLAFFIFWPIFMESPRWLLSRGRWTDAEKILKKIARLNKKKTELSKESLDNLEESLRNETQTSSLRQLFRLPRLRLRTMTLMFNWFVQSFVYYGLSLSTSSFGVNVYVAFCIAGAVEVPAAMLSFVLVKYAGRRHALILTMVPAGIACISTGFLPLGPIMTTAAMIGKFAISSSFATVYLYTVELYSTNLRSAGLGSGSLGSRIGGICAPLVLLLDGLWQPLPQIVFGATSVIAGLLVVLLPETKGQPMPQTTEEAEALGRHNHSSTKRASRRRGTLKNFNSDVTFEKLVSFSI</sequence>
<feature type="transmembrane region" description="Helical" evidence="7">
    <location>
        <begin position="366"/>
        <end position="387"/>
    </location>
</feature>
<dbReference type="AlphaFoldDB" id="A0A9Q1BHQ4"/>
<evidence type="ECO:0000256" key="3">
    <source>
        <dbReference type="ARBA" id="ARBA00022989"/>
    </source>
</evidence>
<evidence type="ECO:0000259" key="8">
    <source>
        <dbReference type="PROSITE" id="PS50850"/>
    </source>
</evidence>